<reference evidence="3 4" key="1">
    <citation type="submission" date="2018-07" db="EMBL/GenBank/DDBJ databases">
        <title>Parabacteroides acidifaciens nov. sp., isolated from human feces.</title>
        <authorList>
            <person name="Wang Y.J."/>
        </authorList>
    </citation>
    <scope>NUCLEOTIDE SEQUENCE [LARGE SCALE GENOMIC DNA]</scope>
    <source>
        <strain evidence="3 4">426-9</strain>
    </source>
</reference>
<feature type="domain" description="DUF3868" evidence="1">
    <location>
        <begin position="8"/>
        <end position="102"/>
    </location>
</feature>
<organism evidence="3 4">
    <name type="scientific">Parabacteroides acidifaciens</name>
    <dbReference type="NCBI Taxonomy" id="2290935"/>
    <lineage>
        <taxon>Bacteria</taxon>
        <taxon>Pseudomonadati</taxon>
        <taxon>Bacteroidota</taxon>
        <taxon>Bacteroidia</taxon>
        <taxon>Bacteroidales</taxon>
        <taxon>Tannerellaceae</taxon>
        <taxon>Parabacteroides</taxon>
    </lineage>
</organism>
<dbReference type="Proteomes" id="UP000629596">
    <property type="component" value="Unassembled WGS sequence"/>
</dbReference>
<reference evidence="2 5" key="2">
    <citation type="submission" date="2020-08" db="EMBL/GenBank/DDBJ databases">
        <title>Genome public.</title>
        <authorList>
            <person name="Liu C."/>
            <person name="Sun Q."/>
        </authorList>
    </citation>
    <scope>NUCLEOTIDE SEQUENCE [LARGE SCALE GENOMIC DNA]</scope>
    <source>
        <strain evidence="2 5">426_9</strain>
    </source>
</reference>
<accession>A0A3D8HH60</accession>
<protein>
    <submittedName>
        <fullName evidence="3">DUF3868 domain-containing protein</fullName>
    </submittedName>
</protein>
<dbReference type="InterPro" id="IPR024480">
    <property type="entry name" value="DUF3868"/>
</dbReference>
<proteinExistence type="predicted"/>
<dbReference type="RefSeq" id="WP_115498920.1">
    <property type="nucleotide sequence ID" value="NZ_JACRTI010000011.1"/>
</dbReference>
<dbReference type="EMBL" id="JACRTI010000011">
    <property type="protein sequence ID" value="MBC8601434.1"/>
    <property type="molecule type" value="Genomic_DNA"/>
</dbReference>
<dbReference type="Pfam" id="PF12984">
    <property type="entry name" value="DUF3868"/>
    <property type="match status" value="1"/>
</dbReference>
<evidence type="ECO:0000313" key="3">
    <source>
        <dbReference type="EMBL" id="RDU49927.1"/>
    </source>
</evidence>
<keyword evidence="5" id="KW-1185">Reference proteome</keyword>
<evidence type="ECO:0000259" key="1">
    <source>
        <dbReference type="Pfam" id="PF12984"/>
    </source>
</evidence>
<comment type="caution">
    <text evidence="3">The sequence shown here is derived from an EMBL/GenBank/DDBJ whole genome shotgun (WGS) entry which is preliminary data.</text>
</comment>
<evidence type="ECO:0000313" key="4">
    <source>
        <dbReference type="Proteomes" id="UP000256321"/>
    </source>
</evidence>
<name>A0A3D8HH60_9BACT</name>
<gene>
    <name evidence="3" type="ORF">DWU89_06975</name>
    <name evidence="2" type="ORF">H8784_06815</name>
</gene>
<sequence length="166" mass="18972">MRTTLYILISLFAVLFCRAQELSSDYRGMIYVKENCVEQQGDNLLLDLEIDLSGLPVGRYQSLALVPMLRDGRDSLMLQPIVVNGANKQKMYERTLAFKGKTVADDGAYLVIKNKPTRLREIAYRKEIPFQPWMKGAELVLVGQLKDYDGITQQVYMNVLTDNLIF</sequence>
<dbReference type="Proteomes" id="UP000256321">
    <property type="component" value="Unassembled WGS sequence"/>
</dbReference>
<evidence type="ECO:0000313" key="2">
    <source>
        <dbReference type="EMBL" id="MBC8601434.1"/>
    </source>
</evidence>
<evidence type="ECO:0000313" key="5">
    <source>
        <dbReference type="Proteomes" id="UP000629596"/>
    </source>
</evidence>
<dbReference type="EMBL" id="QREV01000011">
    <property type="protein sequence ID" value="RDU49927.1"/>
    <property type="molecule type" value="Genomic_DNA"/>
</dbReference>
<dbReference type="AlphaFoldDB" id="A0A3D8HH60"/>